<dbReference type="PANTHER" id="PTHR43640:SF1">
    <property type="entry name" value="THIOREDOXIN-DEPENDENT PEROXIREDOXIN"/>
    <property type="match status" value="1"/>
</dbReference>
<dbReference type="EMBL" id="CP137555">
    <property type="protein sequence ID" value="WOX05212.1"/>
    <property type="molecule type" value="Genomic_DNA"/>
</dbReference>
<dbReference type="GO" id="GO:0016491">
    <property type="term" value="F:oxidoreductase activity"/>
    <property type="evidence" value="ECO:0007669"/>
    <property type="project" value="InterPro"/>
</dbReference>
<name>A0AAU0MWW4_9GAMM</name>
<dbReference type="InterPro" id="IPR036249">
    <property type="entry name" value="Thioredoxin-like_sf"/>
</dbReference>
<accession>A0AAU0MWW4</accession>
<organism evidence="3 4">
    <name type="scientific">Microbulbifer pacificus</name>
    <dbReference type="NCBI Taxonomy" id="407164"/>
    <lineage>
        <taxon>Bacteria</taxon>
        <taxon>Pseudomonadati</taxon>
        <taxon>Pseudomonadota</taxon>
        <taxon>Gammaproteobacteria</taxon>
        <taxon>Cellvibrionales</taxon>
        <taxon>Microbulbiferaceae</taxon>
        <taxon>Microbulbifer</taxon>
    </lineage>
</organism>
<evidence type="ECO:0000313" key="3">
    <source>
        <dbReference type="EMBL" id="WOX05212.1"/>
    </source>
</evidence>
<evidence type="ECO:0000256" key="1">
    <source>
        <dbReference type="SAM" id="SignalP"/>
    </source>
</evidence>
<evidence type="ECO:0000259" key="2">
    <source>
        <dbReference type="PROSITE" id="PS51352"/>
    </source>
</evidence>
<dbReference type="CDD" id="cd02969">
    <property type="entry name" value="PRX_like1"/>
    <property type="match status" value="1"/>
</dbReference>
<reference evidence="3 4" key="1">
    <citation type="submission" date="2023-10" db="EMBL/GenBank/DDBJ databases">
        <title>Description of Microbulbifer bruguierae sp. nov., isolated from the sediments of mangrove plant Bruguiera sexangula and comparative genomic analyses of the genus Microbulbifer.</title>
        <authorList>
            <person name="Long M."/>
        </authorList>
    </citation>
    <scope>NUCLEOTIDE SEQUENCE [LARGE SCALE GENOMIC DNA]</scope>
    <source>
        <strain evidence="3 4">SPO729</strain>
    </source>
</reference>
<dbReference type="SUPFAM" id="SSF52833">
    <property type="entry name" value="Thioredoxin-like"/>
    <property type="match status" value="1"/>
</dbReference>
<protein>
    <submittedName>
        <fullName evidence="3">Thioredoxin family protein</fullName>
    </submittedName>
</protein>
<dbReference type="PROSITE" id="PS51352">
    <property type="entry name" value="THIOREDOXIN_2"/>
    <property type="match status" value="1"/>
</dbReference>
<dbReference type="GO" id="GO:0016209">
    <property type="term" value="F:antioxidant activity"/>
    <property type="evidence" value="ECO:0007669"/>
    <property type="project" value="InterPro"/>
</dbReference>
<evidence type="ECO:0000313" key="4">
    <source>
        <dbReference type="Proteomes" id="UP001302477"/>
    </source>
</evidence>
<dbReference type="Gene3D" id="3.40.30.10">
    <property type="entry name" value="Glutaredoxin"/>
    <property type="match status" value="1"/>
</dbReference>
<dbReference type="AlphaFoldDB" id="A0AAU0MWW4"/>
<keyword evidence="1" id="KW-0732">Signal</keyword>
<dbReference type="InterPro" id="IPR013766">
    <property type="entry name" value="Thioredoxin_domain"/>
</dbReference>
<feature type="domain" description="Thioredoxin" evidence="2">
    <location>
        <begin position="30"/>
        <end position="186"/>
    </location>
</feature>
<sequence length="208" mass="22044">MNIKKFGAKHLLNTVGAFLIAAPALVMAAATPGEKAPEFSEVDAAGKTHNLADYKGQWLVLEWFNKDCPYVKKHYGSGNMQALQEKYTGQDINWLTVISSAKGKQGYLEPAQALEVAESHNLHASAPFLLDSDGSMGRAYGAKTTPHMFIINPEGQVVYAGAIDDNDSANPAVIADSANYVAAALDASMAGDAIAVASSRAYGCSVKY</sequence>
<dbReference type="PANTHER" id="PTHR43640">
    <property type="entry name" value="OS07G0260300 PROTEIN"/>
    <property type="match status" value="1"/>
</dbReference>
<proteinExistence type="predicted"/>
<dbReference type="KEGG" id="mpaf:R5R33_15920"/>
<dbReference type="RefSeq" id="WP_318953686.1">
    <property type="nucleotide sequence ID" value="NZ_CP137555.1"/>
</dbReference>
<dbReference type="Pfam" id="PF00578">
    <property type="entry name" value="AhpC-TSA"/>
    <property type="match status" value="1"/>
</dbReference>
<feature type="chain" id="PRO_5043502067" evidence="1">
    <location>
        <begin position="29"/>
        <end position="208"/>
    </location>
</feature>
<dbReference type="InterPro" id="IPR000866">
    <property type="entry name" value="AhpC/TSA"/>
</dbReference>
<keyword evidence="4" id="KW-1185">Reference proteome</keyword>
<dbReference type="Proteomes" id="UP001302477">
    <property type="component" value="Chromosome"/>
</dbReference>
<feature type="signal peptide" evidence="1">
    <location>
        <begin position="1"/>
        <end position="28"/>
    </location>
</feature>
<dbReference type="InterPro" id="IPR047262">
    <property type="entry name" value="PRX-like1"/>
</dbReference>
<gene>
    <name evidence="3" type="ORF">R5R33_15920</name>
</gene>